<keyword evidence="2" id="KW-1185">Reference proteome</keyword>
<organism evidence="1 2">
    <name type="scientific">Marinobacter manganoxydans MnI7-9</name>
    <dbReference type="NCBI Taxonomy" id="1094979"/>
    <lineage>
        <taxon>Bacteria</taxon>
        <taxon>Pseudomonadati</taxon>
        <taxon>Pseudomonadota</taxon>
        <taxon>Gammaproteobacteria</taxon>
        <taxon>Pseudomonadales</taxon>
        <taxon>Marinobacteraceae</taxon>
        <taxon>Marinobacter</taxon>
    </lineage>
</organism>
<dbReference type="EMBL" id="AGTR01000002">
    <property type="protein sequence ID" value="EHJ06511.1"/>
    <property type="molecule type" value="Genomic_DNA"/>
</dbReference>
<proteinExistence type="predicted"/>
<evidence type="ECO:0000313" key="1">
    <source>
        <dbReference type="EMBL" id="EHJ06511.1"/>
    </source>
</evidence>
<evidence type="ECO:0000313" key="2">
    <source>
        <dbReference type="Proteomes" id="UP000003208"/>
    </source>
</evidence>
<protein>
    <submittedName>
        <fullName evidence="1">Uncharacterized protein</fullName>
    </submittedName>
</protein>
<reference evidence="1 2" key="1">
    <citation type="journal article" date="2012" name="J. Bacteriol.">
        <title>Genome sequence of deep-sea manganese-oxidizing bacterium Marinobacter manganoxydans MnI7-9.</title>
        <authorList>
            <person name="Wang H."/>
            <person name="Li H."/>
            <person name="Shao Z."/>
            <person name="Liao S."/>
            <person name="Johnstone L."/>
            <person name="Rensing C."/>
            <person name="Wang G."/>
        </authorList>
    </citation>
    <scope>NUCLEOTIDE SEQUENCE [LARGE SCALE GENOMIC DNA]</scope>
    <source>
        <strain evidence="1 2">MnI7-9</strain>
    </source>
</reference>
<name>G6YMP6_9GAMM</name>
<gene>
    <name evidence="1" type="ORF">KYE_00484</name>
</gene>
<accession>G6YMP6</accession>
<dbReference type="AlphaFoldDB" id="G6YMP6"/>
<dbReference type="Proteomes" id="UP000003208">
    <property type="component" value="Unassembled WGS sequence"/>
</dbReference>
<sequence length="73" mass="8251">MAIVLRKLLRGGVSPVSQLFRMLFFEFIETSPLALFLSASMATPAQADIRMIFVANPGLVQFGEHWSDQFLKY</sequence>